<comment type="caution">
    <text evidence="6">Lacks conserved residue(s) required for the propagation of feature annotation.</text>
</comment>
<evidence type="ECO:0000313" key="9">
    <source>
        <dbReference type="Proteomes" id="UP000199230"/>
    </source>
</evidence>
<dbReference type="AlphaFoldDB" id="A0A1H3QUS5"/>
<dbReference type="PANTHER" id="PTHR12677:SF59">
    <property type="entry name" value="GOLGI APPARATUS MEMBRANE PROTEIN TVP38-RELATED"/>
    <property type="match status" value="1"/>
</dbReference>
<evidence type="ECO:0000256" key="5">
    <source>
        <dbReference type="ARBA" id="ARBA00023136"/>
    </source>
</evidence>
<feature type="transmembrane region" description="Helical" evidence="6">
    <location>
        <begin position="52"/>
        <end position="85"/>
    </location>
</feature>
<comment type="similarity">
    <text evidence="6">Belongs to the TVP38/TMEM64 family.</text>
</comment>
<evidence type="ECO:0000256" key="2">
    <source>
        <dbReference type="ARBA" id="ARBA00022475"/>
    </source>
</evidence>
<feature type="transmembrane region" description="Helical" evidence="6">
    <location>
        <begin position="92"/>
        <end position="113"/>
    </location>
</feature>
<comment type="subcellular location">
    <subcellularLocation>
        <location evidence="1 6">Cell membrane</location>
        <topology evidence="1 6">Multi-pass membrane protein</topology>
    </subcellularLocation>
</comment>
<dbReference type="STRING" id="159292.SAMN05192546_110113"/>
<organism evidence="8 9">
    <name type="scientific">Tindallia californiensis</name>
    <dbReference type="NCBI Taxonomy" id="159292"/>
    <lineage>
        <taxon>Bacteria</taxon>
        <taxon>Bacillati</taxon>
        <taxon>Bacillota</taxon>
        <taxon>Clostridia</taxon>
        <taxon>Peptostreptococcales</taxon>
        <taxon>Tindalliaceae</taxon>
        <taxon>Tindallia</taxon>
    </lineage>
</organism>
<feature type="domain" description="VTT" evidence="7">
    <location>
        <begin position="75"/>
        <end position="187"/>
    </location>
</feature>
<sequence length="231" mass="26435">MSLHLNGKKIFQGFFALALFSAFSFHLRNPIDLFHWSQSNYKSFSHFVDQHLFLAMLIFFLVRFFFAVVSIPGTGVLTLLAGALFGFYIGSLLVLLAVSSGVLVAFLLTRYFFKEPLKNQFKKQFQYIDTLDLRYGSSLLFFLRLSEFTPSVVINSFFALTPMKASTYFRVSLISIVPGVLLFTNAGLQLSEIQQPSDFFNINILITLVFIGLLPILCEYLYLRHHHKLKV</sequence>
<evidence type="ECO:0000256" key="4">
    <source>
        <dbReference type="ARBA" id="ARBA00022989"/>
    </source>
</evidence>
<evidence type="ECO:0000256" key="6">
    <source>
        <dbReference type="RuleBase" id="RU366058"/>
    </source>
</evidence>
<dbReference type="PANTHER" id="PTHR12677">
    <property type="entry name" value="GOLGI APPARATUS MEMBRANE PROTEIN TVP38-RELATED"/>
    <property type="match status" value="1"/>
</dbReference>
<keyword evidence="2 6" id="KW-1003">Cell membrane</keyword>
<dbReference type="Pfam" id="PF09335">
    <property type="entry name" value="VTT_dom"/>
    <property type="match status" value="1"/>
</dbReference>
<accession>A0A1H3QUS5</accession>
<evidence type="ECO:0000259" key="7">
    <source>
        <dbReference type="Pfam" id="PF09335"/>
    </source>
</evidence>
<evidence type="ECO:0000256" key="1">
    <source>
        <dbReference type="ARBA" id="ARBA00004651"/>
    </source>
</evidence>
<dbReference type="EMBL" id="FNPV01000010">
    <property type="protein sequence ID" value="SDZ16748.1"/>
    <property type="molecule type" value="Genomic_DNA"/>
</dbReference>
<keyword evidence="3 6" id="KW-0812">Transmembrane</keyword>
<name>A0A1H3QUS5_9FIRM</name>
<feature type="transmembrane region" description="Helical" evidence="6">
    <location>
        <begin position="167"/>
        <end position="188"/>
    </location>
</feature>
<dbReference type="GO" id="GO:0005886">
    <property type="term" value="C:plasma membrane"/>
    <property type="evidence" value="ECO:0007669"/>
    <property type="project" value="UniProtKB-SubCell"/>
</dbReference>
<dbReference type="InterPro" id="IPR015414">
    <property type="entry name" value="TMEM64"/>
</dbReference>
<keyword evidence="9" id="KW-1185">Reference proteome</keyword>
<evidence type="ECO:0000256" key="3">
    <source>
        <dbReference type="ARBA" id="ARBA00022692"/>
    </source>
</evidence>
<gene>
    <name evidence="8" type="ORF">SAMN05192546_110113</name>
</gene>
<keyword evidence="4 6" id="KW-1133">Transmembrane helix</keyword>
<feature type="transmembrane region" description="Helical" evidence="6">
    <location>
        <begin position="200"/>
        <end position="223"/>
    </location>
</feature>
<dbReference type="Proteomes" id="UP000199230">
    <property type="component" value="Unassembled WGS sequence"/>
</dbReference>
<dbReference type="OrthoDB" id="9779114at2"/>
<reference evidence="8 9" key="1">
    <citation type="submission" date="2016-10" db="EMBL/GenBank/DDBJ databases">
        <authorList>
            <person name="de Groot N.N."/>
        </authorList>
    </citation>
    <scope>NUCLEOTIDE SEQUENCE [LARGE SCALE GENOMIC DNA]</scope>
    <source>
        <strain evidence="8 9">APO</strain>
    </source>
</reference>
<proteinExistence type="inferred from homology"/>
<protein>
    <recommendedName>
        <fullName evidence="6">TVP38/TMEM64 family membrane protein</fullName>
    </recommendedName>
</protein>
<keyword evidence="5 6" id="KW-0472">Membrane</keyword>
<dbReference type="RefSeq" id="WP_093315214.1">
    <property type="nucleotide sequence ID" value="NZ_FNPV01000010.1"/>
</dbReference>
<evidence type="ECO:0000313" key="8">
    <source>
        <dbReference type="EMBL" id="SDZ16748.1"/>
    </source>
</evidence>
<dbReference type="InterPro" id="IPR032816">
    <property type="entry name" value="VTT_dom"/>
</dbReference>